<dbReference type="PANTHER" id="PTHR23534">
    <property type="entry name" value="MFS PERMEASE"/>
    <property type="match status" value="1"/>
</dbReference>
<dbReference type="OrthoDB" id="8558006at2"/>
<name>A0A853FLD5_9BURK</name>
<organism evidence="6 7">
    <name type="scientific">Allopusillimonas soli</name>
    <dbReference type="NCBI Taxonomy" id="659016"/>
    <lineage>
        <taxon>Bacteria</taxon>
        <taxon>Pseudomonadati</taxon>
        <taxon>Pseudomonadota</taxon>
        <taxon>Betaproteobacteria</taxon>
        <taxon>Burkholderiales</taxon>
        <taxon>Alcaligenaceae</taxon>
        <taxon>Allopusillimonas</taxon>
    </lineage>
</organism>
<dbReference type="AlphaFoldDB" id="A0A853FLD5"/>
<feature type="transmembrane region" description="Helical" evidence="4">
    <location>
        <begin position="266"/>
        <end position="284"/>
    </location>
</feature>
<dbReference type="Pfam" id="PF07690">
    <property type="entry name" value="MFS_1"/>
    <property type="match status" value="1"/>
</dbReference>
<feature type="transmembrane region" description="Helical" evidence="4">
    <location>
        <begin position="317"/>
        <end position="340"/>
    </location>
</feature>
<feature type="transmembrane region" description="Helical" evidence="4">
    <location>
        <begin position="352"/>
        <end position="374"/>
    </location>
</feature>
<dbReference type="Gene3D" id="1.20.1250.20">
    <property type="entry name" value="MFS general substrate transporter like domains"/>
    <property type="match status" value="1"/>
</dbReference>
<proteinExistence type="predicted"/>
<dbReference type="EMBL" id="JACCEW010000006">
    <property type="protein sequence ID" value="NYT38716.1"/>
    <property type="molecule type" value="Genomic_DNA"/>
</dbReference>
<feature type="transmembrane region" description="Helical" evidence="4">
    <location>
        <begin position="380"/>
        <end position="400"/>
    </location>
</feature>
<dbReference type="InterPro" id="IPR011701">
    <property type="entry name" value="MFS"/>
</dbReference>
<evidence type="ECO:0000259" key="5">
    <source>
        <dbReference type="PROSITE" id="PS50850"/>
    </source>
</evidence>
<evidence type="ECO:0000256" key="2">
    <source>
        <dbReference type="ARBA" id="ARBA00022989"/>
    </source>
</evidence>
<feature type="transmembrane region" description="Helical" evidence="4">
    <location>
        <begin position="227"/>
        <end position="246"/>
    </location>
</feature>
<feature type="transmembrane region" description="Helical" evidence="4">
    <location>
        <begin position="114"/>
        <end position="138"/>
    </location>
</feature>
<evidence type="ECO:0000256" key="4">
    <source>
        <dbReference type="SAM" id="Phobius"/>
    </source>
</evidence>
<reference evidence="6 7" key="1">
    <citation type="submission" date="2020-07" db="EMBL/GenBank/DDBJ databases">
        <title>Taxonomic revisions and descriptions of new bacterial species based on genomic comparisons in the high-G+C-content subgroup of the family Alcaligenaceae.</title>
        <authorList>
            <person name="Szabo A."/>
            <person name="Felfoldi T."/>
        </authorList>
    </citation>
    <scope>NUCLEOTIDE SEQUENCE [LARGE SCALE GENOMIC DNA]</scope>
    <source>
        <strain evidence="6 7">DSM 25264</strain>
    </source>
</reference>
<feature type="transmembrane region" description="Helical" evidence="4">
    <location>
        <begin position="58"/>
        <end position="78"/>
    </location>
</feature>
<keyword evidence="3 4" id="KW-0472">Membrane</keyword>
<accession>A0A853FLD5</accession>
<evidence type="ECO:0000256" key="1">
    <source>
        <dbReference type="ARBA" id="ARBA00022692"/>
    </source>
</evidence>
<dbReference type="SUPFAM" id="SSF103473">
    <property type="entry name" value="MFS general substrate transporter"/>
    <property type="match status" value="1"/>
</dbReference>
<keyword evidence="7" id="KW-1185">Reference proteome</keyword>
<feature type="domain" description="Major facilitator superfamily (MFS) profile" evidence="5">
    <location>
        <begin position="226"/>
        <end position="406"/>
    </location>
</feature>
<sequence>MTSAHGTAAISNLNELPRNVQRGNIWRLSIAQALAGANSTVVYATGAIVGDMLAPSPVLATLPISIFVVGMAACILPAGMIARRHGRRTAFLAGTGAGVLTGLLAMLAVVLGSFWLFCLATFFGGGYAAVVLTFRFAAADGVAADRRASALSLVMAGGVLAGVIGPQLVTWTMSLWQPHVFAATFLAQAVVAAISAFILLGVRLPMPTAAEVNGGRPLSMIARQPHFIAAVISGAVSYMLMNFLMTAAPLAMHMCGHSQASANLGLQWHVIAMYGPSFFTGSLIKRFGAGRVAMVGMLLTGLSAAVGLAGIDVAHFWATLILLGIGWNFGFLGASALVLESHRPEEKTRVQSLNDFIVFGLMAIGSFSSGGLLSAYGWDMVLVVSFAPLILAVLALVLALRRKSLA</sequence>
<keyword evidence="1 4" id="KW-0812">Transmembrane</keyword>
<evidence type="ECO:0000313" key="6">
    <source>
        <dbReference type="EMBL" id="NYT38716.1"/>
    </source>
</evidence>
<comment type="caution">
    <text evidence="6">The sequence shown here is derived from an EMBL/GenBank/DDBJ whole genome shotgun (WGS) entry which is preliminary data.</text>
</comment>
<feature type="transmembrane region" description="Helical" evidence="4">
    <location>
        <begin position="90"/>
        <end position="108"/>
    </location>
</feature>
<feature type="transmembrane region" description="Helical" evidence="4">
    <location>
        <begin position="181"/>
        <end position="206"/>
    </location>
</feature>
<dbReference type="GO" id="GO:0022857">
    <property type="term" value="F:transmembrane transporter activity"/>
    <property type="evidence" value="ECO:0007669"/>
    <property type="project" value="InterPro"/>
</dbReference>
<dbReference type="InterPro" id="IPR020846">
    <property type="entry name" value="MFS_dom"/>
</dbReference>
<protein>
    <submittedName>
        <fullName evidence="6">MFS transporter</fullName>
    </submittedName>
</protein>
<keyword evidence="2 4" id="KW-1133">Transmembrane helix</keyword>
<evidence type="ECO:0000313" key="7">
    <source>
        <dbReference type="Proteomes" id="UP000580517"/>
    </source>
</evidence>
<dbReference type="InterPro" id="IPR036259">
    <property type="entry name" value="MFS_trans_sf"/>
</dbReference>
<feature type="transmembrane region" description="Helical" evidence="4">
    <location>
        <begin position="291"/>
        <end position="311"/>
    </location>
</feature>
<feature type="transmembrane region" description="Helical" evidence="4">
    <location>
        <begin position="150"/>
        <end position="169"/>
    </location>
</feature>
<dbReference type="RefSeq" id="WP_129970617.1">
    <property type="nucleotide sequence ID" value="NZ_JACCEW010000006.1"/>
</dbReference>
<gene>
    <name evidence="6" type="ORF">H0A68_17695</name>
</gene>
<dbReference type="PROSITE" id="PS50850">
    <property type="entry name" value="MFS"/>
    <property type="match status" value="1"/>
</dbReference>
<dbReference type="PANTHER" id="PTHR23534:SF1">
    <property type="entry name" value="MAJOR FACILITATOR SUPERFAMILY PROTEIN"/>
    <property type="match status" value="1"/>
</dbReference>
<evidence type="ECO:0000256" key="3">
    <source>
        <dbReference type="ARBA" id="ARBA00023136"/>
    </source>
</evidence>
<dbReference type="Proteomes" id="UP000580517">
    <property type="component" value="Unassembled WGS sequence"/>
</dbReference>